<evidence type="ECO:0000256" key="1">
    <source>
        <dbReference type="SAM" id="MobiDB-lite"/>
    </source>
</evidence>
<dbReference type="RefSeq" id="XP_009689718.1">
    <property type="nucleotide sequence ID" value="XM_009691423.1"/>
</dbReference>
<accession>J4CCH8</accession>
<dbReference type="EMBL" id="AP011946">
    <property type="protein sequence ID" value="BAM39417.1"/>
    <property type="molecule type" value="Genomic_DNA"/>
</dbReference>
<proteinExistence type="predicted"/>
<dbReference type="KEGG" id="tot:TOT_010000873"/>
<gene>
    <name evidence="2" type="ORF">TOT_010000873</name>
</gene>
<protein>
    <submittedName>
        <fullName evidence="2">Uncharacterized protein</fullName>
    </submittedName>
</protein>
<sequence length="61" mass="6970">MVNKVKAVVKHPGHVVRYGGFRGWIFKFSRLCSYRITSIVDSTTENTSDSRSAVPENDLRR</sequence>
<dbReference type="VEuPathDB" id="PiroplasmaDB:TOT_010000873"/>
<evidence type="ECO:0000313" key="2">
    <source>
        <dbReference type="EMBL" id="BAM39417.1"/>
    </source>
</evidence>
<feature type="region of interest" description="Disordered" evidence="1">
    <location>
        <begin position="42"/>
        <end position="61"/>
    </location>
</feature>
<organism evidence="2 3">
    <name type="scientific">Theileria orientalis strain Shintoku</name>
    <dbReference type="NCBI Taxonomy" id="869250"/>
    <lineage>
        <taxon>Eukaryota</taxon>
        <taxon>Sar</taxon>
        <taxon>Alveolata</taxon>
        <taxon>Apicomplexa</taxon>
        <taxon>Aconoidasida</taxon>
        <taxon>Piroplasmida</taxon>
        <taxon>Theileriidae</taxon>
        <taxon>Theileria</taxon>
    </lineage>
</organism>
<name>J4CCH8_THEOR</name>
<dbReference type="AlphaFoldDB" id="J4CCH8"/>
<feature type="compositionally biased region" description="Polar residues" evidence="1">
    <location>
        <begin position="42"/>
        <end position="51"/>
    </location>
</feature>
<dbReference type="Proteomes" id="UP000003786">
    <property type="component" value="Chromosome 1"/>
</dbReference>
<reference evidence="2 3" key="1">
    <citation type="journal article" date="2012" name="MBio">
        <title>Comparative genome analysis of three eukaryotic parasites with differing abilities to transform leukocytes reveals key mediators of Theileria-induced leukocyte transformation.</title>
        <authorList>
            <person name="Hayashida K."/>
            <person name="Hara Y."/>
            <person name="Abe T."/>
            <person name="Yamasaki C."/>
            <person name="Toyoda A."/>
            <person name="Kosuge T."/>
            <person name="Suzuki Y."/>
            <person name="Sato Y."/>
            <person name="Kawashima S."/>
            <person name="Katayama T."/>
            <person name="Wakaguri H."/>
            <person name="Inoue N."/>
            <person name="Homma K."/>
            <person name="Tada-Umezaki M."/>
            <person name="Yagi Y."/>
            <person name="Fujii Y."/>
            <person name="Habara T."/>
            <person name="Kanehisa M."/>
            <person name="Watanabe H."/>
            <person name="Ito K."/>
            <person name="Gojobori T."/>
            <person name="Sugawara H."/>
            <person name="Imanishi T."/>
            <person name="Weir W."/>
            <person name="Gardner M."/>
            <person name="Pain A."/>
            <person name="Shiels B."/>
            <person name="Hattori M."/>
            <person name="Nene V."/>
            <person name="Sugimoto C."/>
        </authorList>
    </citation>
    <scope>NUCLEOTIDE SEQUENCE [LARGE SCALE GENOMIC DNA]</scope>
    <source>
        <strain evidence="2 3">Shintoku</strain>
    </source>
</reference>
<dbReference type="GeneID" id="20713735"/>
<keyword evidence="3" id="KW-1185">Reference proteome</keyword>
<evidence type="ECO:0000313" key="3">
    <source>
        <dbReference type="Proteomes" id="UP000003786"/>
    </source>
</evidence>